<dbReference type="PANTHER" id="PTHR33941">
    <property type="entry name" value="PROPANEDIOL UTILIZATION PROTEIN PDUA"/>
    <property type="match status" value="1"/>
</dbReference>
<evidence type="ECO:0000313" key="7">
    <source>
        <dbReference type="Proteomes" id="UP000886814"/>
    </source>
</evidence>
<dbReference type="InterPro" id="IPR037233">
    <property type="entry name" value="CcmK-like_sf"/>
</dbReference>
<comment type="similarity">
    <text evidence="3">Belongs to the bacterial microcompartments protein family.</text>
</comment>
<evidence type="ECO:0000256" key="3">
    <source>
        <dbReference type="PROSITE-ProRule" id="PRU01278"/>
    </source>
</evidence>
<evidence type="ECO:0000256" key="2">
    <source>
        <dbReference type="ARBA" id="ARBA00024446"/>
    </source>
</evidence>
<dbReference type="PANTHER" id="PTHR33941:SF11">
    <property type="entry name" value="BACTERIAL MICROCOMPARTMENT SHELL PROTEIN PDUJ"/>
    <property type="match status" value="1"/>
</dbReference>
<evidence type="ECO:0000259" key="5">
    <source>
        <dbReference type="PROSITE" id="PS51930"/>
    </source>
</evidence>
<dbReference type="SUPFAM" id="SSF143414">
    <property type="entry name" value="CcmK-like"/>
    <property type="match status" value="1"/>
</dbReference>
<dbReference type="InterPro" id="IPR000249">
    <property type="entry name" value="BMC_dom"/>
</dbReference>
<evidence type="ECO:0000256" key="1">
    <source>
        <dbReference type="ARBA" id="ARBA00024322"/>
    </source>
</evidence>
<dbReference type="EMBL" id="DXIQ01000038">
    <property type="protein sequence ID" value="HIV38665.1"/>
    <property type="molecule type" value="Genomic_DNA"/>
</dbReference>
<proteinExistence type="inferred from homology"/>
<dbReference type="AlphaFoldDB" id="A0A9D1PDE2"/>
<dbReference type="CDD" id="cd07045">
    <property type="entry name" value="BMC_CcmK_like"/>
    <property type="match status" value="1"/>
</dbReference>
<keyword evidence="2" id="KW-1283">Bacterial microcompartment</keyword>
<dbReference type="PROSITE" id="PS51930">
    <property type="entry name" value="BMC_2"/>
    <property type="match status" value="1"/>
</dbReference>
<dbReference type="Proteomes" id="UP000886814">
    <property type="component" value="Unassembled WGS sequence"/>
</dbReference>
<accession>A0A9D1PDE2</accession>
<dbReference type="Gene3D" id="3.30.70.1710">
    <property type="match status" value="1"/>
</dbReference>
<comment type="caution">
    <text evidence="6">The sequence shown here is derived from an EMBL/GenBank/DDBJ whole genome shotgun (WGS) entry which is preliminary data.</text>
</comment>
<gene>
    <name evidence="6" type="ORF">H9747_06645</name>
</gene>
<reference evidence="6" key="1">
    <citation type="journal article" date="2021" name="PeerJ">
        <title>Extensive microbial diversity within the chicken gut microbiome revealed by metagenomics and culture.</title>
        <authorList>
            <person name="Gilroy R."/>
            <person name="Ravi A."/>
            <person name="Getino M."/>
            <person name="Pursley I."/>
            <person name="Horton D.L."/>
            <person name="Alikhan N.F."/>
            <person name="Baker D."/>
            <person name="Gharbi K."/>
            <person name="Hall N."/>
            <person name="Watson M."/>
            <person name="Adriaenssens E.M."/>
            <person name="Foster-Nyarko E."/>
            <person name="Jarju S."/>
            <person name="Secka A."/>
            <person name="Antonio M."/>
            <person name="Oren A."/>
            <person name="Chaudhuri R.R."/>
            <person name="La Ragione R."/>
            <person name="Hildebrand F."/>
            <person name="Pallen M.J."/>
        </authorList>
    </citation>
    <scope>NUCLEOTIDE SEQUENCE</scope>
    <source>
        <strain evidence="6">CHK195-9823</strain>
    </source>
</reference>
<evidence type="ECO:0000313" key="6">
    <source>
        <dbReference type="EMBL" id="HIV38665.1"/>
    </source>
</evidence>
<dbReference type="GO" id="GO:0031469">
    <property type="term" value="C:bacterial microcompartment"/>
    <property type="evidence" value="ECO:0007669"/>
    <property type="project" value="UniProtKB-SubCell"/>
</dbReference>
<feature type="domain" description="BMC" evidence="5">
    <location>
        <begin position="3"/>
        <end position="87"/>
    </location>
</feature>
<comment type="subcellular location">
    <subcellularLocation>
        <location evidence="1">Bacterial microcompartment</location>
    </subcellularLocation>
</comment>
<evidence type="ECO:0000256" key="4">
    <source>
        <dbReference type="SAM" id="MobiDB-lite"/>
    </source>
</evidence>
<sequence>MKALGMIETYGLVAAVEALDSALKAANVSLADMVRVKGGRVTVLVEGDVAAVKAAIDASQAAAERVGSVVNVHVIPRPAPSVGQMLAGGQGSFRREKNPSEPESEESPVQTEIRYATPEETPEIREEPEKVSKETSEKIQKEEPQPESEEFTETPKPVTREGLEKKSVAKLRSLARELKLPGMTSKDICFAKKQQLIDAIISFMEQEK</sequence>
<dbReference type="InterPro" id="IPR050575">
    <property type="entry name" value="BMC_shell"/>
</dbReference>
<feature type="compositionally biased region" description="Basic and acidic residues" evidence="4">
    <location>
        <begin position="122"/>
        <end position="144"/>
    </location>
</feature>
<dbReference type="SMART" id="SM00877">
    <property type="entry name" value="BMC"/>
    <property type="match status" value="1"/>
</dbReference>
<dbReference type="InterPro" id="IPR044872">
    <property type="entry name" value="CcmK/CsoS1_BMC"/>
</dbReference>
<feature type="region of interest" description="Disordered" evidence="4">
    <location>
        <begin position="79"/>
        <end position="164"/>
    </location>
</feature>
<reference evidence="6" key="2">
    <citation type="submission" date="2021-04" db="EMBL/GenBank/DDBJ databases">
        <authorList>
            <person name="Gilroy R."/>
        </authorList>
    </citation>
    <scope>NUCLEOTIDE SEQUENCE</scope>
    <source>
        <strain evidence="6">CHK195-9823</strain>
    </source>
</reference>
<name>A0A9D1PDE2_9FIRM</name>
<protein>
    <submittedName>
        <fullName evidence="6">BMC domain-containing protein</fullName>
    </submittedName>
</protein>
<dbReference type="Pfam" id="PF00936">
    <property type="entry name" value="BMC"/>
    <property type="match status" value="1"/>
</dbReference>
<organism evidence="6 7">
    <name type="scientific">Candidatus Blautia stercorigallinarum</name>
    <dbReference type="NCBI Taxonomy" id="2838501"/>
    <lineage>
        <taxon>Bacteria</taxon>
        <taxon>Bacillati</taxon>
        <taxon>Bacillota</taxon>
        <taxon>Clostridia</taxon>
        <taxon>Lachnospirales</taxon>
        <taxon>Lachnospiraceae</taxon>
        <taxon>Blautia</taxon>
    </lineage>
</organism>